<evidence type="ECO:0000256" key="3">
    <source>
        <dbReference type="ARBA" id="ARBA00023172"/>
    </source>
</evidence>
<dbReference type="InterPro" id="IPR032874">
    <property type="entry name" value="DDE_dom"/>
</dbReference>
<dbReference type="NCBIfam" id="NF033587">
    <property type="entry name" value="transpos_IS6"/>
    <property type="match status" value="1"/>
</dbReference>
<evidence type="ECO:0000256" key="1">
    <source>
        <dbReference type="ARBA" id="ARBA00022578"/>
    </source>
</evidence>
<keyword evidence="1" id="KW-0815">Transposition</keyword>
<organism evidence="4 5">
    <name type="scientific">Enterococcus faecium</name>
    <name type="common">Streptococcus faecium</name>
    <dbReference type="NCBI Taxonomy" id="1352"/>
    <lineage>
        <taxon>Bacteria</taxon>
        <taxon>Bacillati</taxon>
        <taxon>Bacillota</taxon>
        <taxon>Bacilli</taxon>
        <taxon>Lactobacillales</taxon>
        <taxon>Enterococcaceae</taxon>
        <taxon>Enterococcus</taxon>
    </lineage>
</organism>
<evidence type="ECO:0000256" key="2">
    <source>
        <dbReference type="ARBA" id="ARBA00023125"/>
    </source>
</evidence>
<keyword evidence="2" id="KW-0238">DNA-binding</keyword>
<evidence type="ECO:0000313" key="5">
    <source>
        <dbReference type="Proteomes" id="UP000253144"/>
    </source>
</evidence>
<dbReference type="EMBL" id="LEQJ01000019">
    <property type="protein sequence ID" value="RBS26868.1"/>
    <property type="molecule type" value="Genomic_DNA"/>
</dbReference>
<dbReference type="AlphaFoldDB" id="A0A3F3LUD5"/>
<keyword evidence="3" id="KW-0233">DNA recombination</keyword>
<name>A0A3F3LUD5_ENTFC</name>
<dbReference type="PROSITE" id="PS50994">
    <property type="entry name" value="INTEGRASE"/>
    <property type="match status" value="1"/>
</dbReference>
<dbReference type="InterPro" id="IPR001584">
    <property type="entry name" value="Integrase_cat-core"/>
</dbReference>
<dbReference type="GO" id="GO:0015074">
    <property type="term" value="P:DNA integration"/>
    <property type="evidence" value="ECO:0007669"/>
    <property type="project" value="InterPro"/>
</dbReference>
<dbReference type="RefSeq" id="WP_104775436.1">
    <property type="nucleotide sequence ID" value="NZ_CP040850.1"/>
</dbReference>
<dbReference type="PANTHER" id="PTHR35528:SF3">
    <property type="entry name" value="BLL1675 PROTEIN"/>
    <property type="match status" value="1"/>
</dbReference>
<evidence type="ECO:0000313" key="4">
    <source>
        <dbReference type="EMBL" id="RBS26868.1"/>
    </source>
</evidence>
<gene>
    <name evidence="4" type="ORF">EB12_02590</name>
</gene>
<dbReference type="InterPro" id="IPR052183">
    <property type="entry name" value="IS_Transposase"/>
</dbReference>
<dbReference type="Proteomes" id="UP000253144">
    <property type="component" value="Unassembled WGS sequence"/>
</dbReference>
<comment type="caution">
    <text evidence="4">The sequence shown here is derived from an EMBL/GenBank/DDBJ whole genome shotgun (WGS) entry which is preliminary data.</text>
</comment>
<accession>A0A3F3LUD5</accession>
<dbReference type="Pfam" id="PF13610">
    <property type="entry name" value="DDE_Tnp_IS240"/>
    <property type="match status" value="1"/>
</dbReference>
<proteinExistence type="predicted"/>
<dbReference type="InterPro" id="IPR047930">
    <property type="entry name" value="Transpos_IS6"/>
</dbReference>
<sequence length="232" mass="27638">MKKQFKGKQYDYRIIIEAIGLYYHFGLSYRACAKIMRKFSLGMDHTTIYRWDKQYGKVLYHLWKKRNKRRALSKSWRIDETYVKVKGKDRYLYRAIDSNGNTLDMWLRNHRDTVSTKAFVKRLVRDYRQPRSIVTDKYAPSLKAIKELKEEGILAESVNHWKSKYLNNILEQDHRQVKGKLPYGNSFQSTYTAAATIKGIEVVSALYKESRREINLFDFSPWEEIENLLKTA</sequence>
<reference evidence="4 5" key="1">
    <citation type="submission" date="2015-06" db="EMBL/GenBank/DDBJ databases">
        <title>The Genome Sequence of Enterococcus faecium 131EA1.</title>
        <authorList>
            <consortium name="The Broad Institute Genomics Platform"/>
            <consortium name="The Broad Institute Genome Sequencing Center for Infectious Disease"/>
            <person name="Earl A.M."/>
            <person name="Van Tyne D."/>
            <person name="Lebreton F."/>
            <person name="Saavedra J.T."/>
            <person name="Gilmore M.S."/>
            <person name="Manson Mcguire A."/>
            <person name="Clock S."/>
            <person name="Crupain M."/>
            <person name="Rangan U."/>
            <person name="Young S."/>
            <person name="Abouelleil A."/>
            <person name="Cao P."/>
            <person name="Chapman S.B."/>
            <person name="Griggs A."/>
            <person name="Priest M."/>
            <person name="Shea T."/>
            <person name="Wortman J."/>
            <person name="Nusbaum C."/>
            <person name="Birren B."/>
        </authorList>
    </citation>
    <scope>NUCLEOTIDE SEQUENCE [LARGE SCALE GENOMIC DNA]</scope>
    <source>
        <strain evidence="4 5">131EA1</strain>
    </source>
</reference>
<protein>
    <submittedName>
        <fullName evidence="4">Transposase</fullName>
    </submittedName>
</protein>
<dbReference type="PANTHER" id="PTHR35528">
    <property type="entry name" value="BLL1675 PROTEIN"/>
    <property type="match status" value="1"/>
</dbReference>